<dbReference type="SMART" id="SM00487">
    <property type="entry name" value="DEXDc"/>
    <property type="match status" value="1"/>
</dbReference>
<feature type="compositionally biased region" description="Polar residues" evidence="8">
    <location>
        <begin position="624"/>
        <end position="636"/>
    </location>
</feature>
<dbReference type="GO" id="GO:0005829">
    <property type="term" value="C:cytosol"/>
    <property type="evidence" value="ECO:0007669"/>
    <property type="project" value="TreeGrafter"/>
</dbReference>
<dbReference type="Pfam" id="PF00270">
    <property type="entry name" value="DEAD"/>
    <property type="match status" value="1"/>
</dbReference>
<dbReference type="PANTHER" id="PTHR47959">
    <property type="entry name" value="ATP-DEPENDENT RNA HELICASE RHLE-RELATED"/>
    <property type="match status" value="1"/>
</dbReference>
<evidence type="ECO:0000256" key="6">
    <source>
        <dbReference type="PROSITE-ProRule" id="PRU00552"/>
    </source>
</evidence>
<feature type="compositionally biased region" description="Basic and acidic residues" evidence="8">
    <location>
        <begin position="441"/>
        <end position="476"/>
    </location>
</feature>
<dbReference type="PROSITE" id="PS51192">
    <property type="entry name" value="HELICASE_ATP_BIND_1"/>
    <property type="match status" value="1"/>
</dbReference>
<dbReference type="InterPro" id="IPR011545">
    <property type="entry name" value="DEAD/DEAH_box_helicase_dom"/>
</dbReference>
<dbReference type="InterPro" id="IPR014014">
    <property type="entry name" value="RNA_helicase_DEAD_Q_motif"/>
</dbReference>
<dbReference type="GO" id="GO:0003724">
    <property type="term" value="F:RNA helicase activity"/>
    <property type="evidence" value="ECO:0007669"/>
    <property type="project" value="InterPro"/>
</dbReference>
<feature type="compositionally biased region" description="Low complexity" evidence="8">
    <location>
        <begin position="583"/>
        <end position="613"/>
    </location>
</feature>
<gene>
    <name evidence="12" type="ORF">OLX77_08555</name>
</gene>
<dbReference type="InterPro" id="IPR000629">
    <property type="entry name" value="RNA-helicase_DEAD-box_CS"/>
</dbReference>
<dbReference type="Gene3D" id="3.40.50.300">
    <property type="entry name" value="P-loop containing nucleotide triphosphate hydrolases"/>
    <property type="match status" value="2"/>
</dbReference>
<comment type="caution">
    <text evidence="12">The sequence shown here is derived from an EMBL/GenBank/DDBJ whole genome shotgun (WGS) entry which is preliminary data.</text>
</comment>
<keyword evidence="3 7" id="KW-0347">Helicase</keyword>
<dbReference type="AlphaFoldDB" id="A0A9X4MH95"/>
<dbReference type="InterPro" id="IPR050079">
    <property type="entry name" value="DEAD_box_RNA_helicase"/>
</dbReference>
<dbReference type="SMART" id="SM00490">
    <property type="entry name" value="HELICc"/>
    <property type="match status" value="1"/>
</dbReference>
<dbReference type="RefSeq" id="WP_307633175.1">
    <property type="nucleotide sequence ID" value="NZ_JAPHEH010000001.1"/>
</dbReference>
<feature type="domain" description="Helicase C-terminal" evidence="10">
    <location>
        <begin position="216"/>
        <end position="377"/>
    </location>
</feature>
<accession>A0A9X4MH95</accession>
<dbReference type="InterPro" id="IPR027417">
    <property type="entry name" value="P-loop_NTPase"/>
</dbReference>
<evidence type="ECO:0000313" key="12">
    <source>
        <dbReference type="EMBL" id="MDG4476205.1"/>
    </source>
</evidence>
<evidence type="ECO:0000256" key="8">
    <source>
        <dbReference type="SAM" id="MobiDB-lite"/>
    </source>
</evidence>
<evidence type="ECO:0000256" key="1">
    <source>
        <dbReference type="ARBA" id="ARBA00022741"/>
    </source>
</evidence>
<dbReference type="SUPFAM" id="SSF52540">
    <property type="entry name" value="P-loop containing nucleoside triphosphate hydrolases"/>
    <property type="match status" value="1"/>
</dbReference>
<dbReference type="PROSITE" id="PS51195">
    <property type="entry name" value="Q_MOTIF"/>
    <property type="match status" value="1"/>
</dbReference>
<dbReference type="InterPro" id="IPR005580">
    <property type="entry name" value="DbpA/CsdA_RNA-bd_dom"/>
</dbReference>
<keyword evidence="1 7" id="KW-0547">Nucleotide-binding</keyword>
<feature type="domain" description="DEAD-box RNA helicase Q" evidence="11">
    <location>
        <begin position="2"/>
        <end position="30"/>
    </location>
</feature>
<dbReference type="Gene3D" id="3.30.70.330">
    <property type="match status" value="1"/>
</dbReference>
<dbReference type="GO" id="GO:0005524">
    <property type="term" value="F:ATP binding"/>
    <property type="evidence" value="ECO:0007669"/>
    <property type="project" value="UniProtKB-KW"/>
</dbReference>
<feature type="region of interest" description="Disordered" evidence="8">
    <location>
        <begin position="440"/>
        <end position="476"/>
    </location>
</feature>
<dbReference type="CDD" id="cd00268">
    <property type="entry name" value="DEADc"/>
    <property type="match status" value="1"/>
</dbReference>
<organism evidence="12 13">
    <name type="scientific">Thiovibrio frasassiensis</name>
    <dbReference type="NCBI Taxonomy" id="2984131"/>
    <lineage>
        <taxon>Bacteria</taxon>
        <taxon>Pseudomonadati</taxon>
        <taxon>Thermodesulfobacteriota</taxon>
        <taxon>Desulfobulbia</taxon>
        <taxon>Desulfobulbales</taxon>
        <taxon>Thiovibrionaceae</taxon>
        <taxon>Thiovibrio</taxon>
    </lineage>
</organism>
<keyword evidence="4 7" id="KW-0067">ATP-binding</keyword>
<dbReference type="PANTHER" id="PTHR47959:SF13">
    <property type="entry name" value="ATP-DEPENDENT RNA HELICASE RHLE"/>
    <property type="match status" value="1"/>
</dbReference>
<dbReference type="EMBL" id="JAPHEH010000001">
    <property type="protein sequence ID" value="MDG4476205.1"/>
    <property type="molecule type" value="Genomic_DNA"/>
</dbReference>
<feature type="compositionally biased region" description="Basic residues" evidence="8">
    <location>
        <begin position="643"/>
        <end position="652"/>
    </location>
</feature>
<dbReference type="InterPro" id="IPR012677">
    <property type="entry name" value="Nucleotide-bd_a/b_plait_sf"/>
</dbReference>
<dbReference type="InterPro" id="IPR014001">
    <property type="entry name" value="Helicase_ATP-bd"/>
</dbReference>
<dbReference type="InterPro" id="IPR044742">
    <property type="entry name" value="DEAD/DEAH_RhlB"/>
</dbReference>
<keyword evidence="2 7" id="KW-0378">Hydrolase</keyword>
<evidence type="ECO:0000259" key="11">
    <source>
        <dbReference type="PROSITE" id="PS51195"/>
    </source>
</evidence>
<evidence type="ECO:0000256" key="5">
    <source>
        <dbReference type="ARBA" id="ARBA00038437"/>
    </source>
</evidence>
<feature type="region of interest" description="Disordered" evidence="8">
    <location>
        <begin position="566"/>
        <end position="652"/>
    </location>
</feature>
<evidence type="ECO:0000259" key="10">
    <source>
        <dbReference type="PROSITE" id="PS51194"/>
    </source>
</evidence>
<dbReference type="PROSITE" id="PS00039">
    <property type="entry name" value="DEAD_ATP_HELICASE"/>
    <property type="match status" value="1"/>
</dbReference>
<dbReference type="PROSITE" id="PS51194">
    <property type="entry name" value="HELICASE_CTER"/>
    <property type="match status" value="1"/>
</dbReference>
<evidence type="ECO:0000259" key="9">
    <source>
        <dbReference type="PROSITE" id="PS51192"/>
    </source>
</evidence>
<feature type="domain" description="Helicase ATP-binding" evidence="9">
    <location>
        <begin position="34"/>
        <end position="205"/>
    </location>
</feature>
<evidence type="ECO:0000313" key="13">
    <source>
        <dbReference type="Proteomes" id="UP001154240"/>
    </source>
</evidence>
<comment type="similarity">
    <text evidence="5 7">Belongs to the DEAD box helicase family.</text>
</comment>
<dbReference type="Proteomes" id="UP001154240">
    <property type="component" value="Unassembled WGS sequence"/>
</dbReference>
<dbReference type="Pfam" id="PF00271">
    <property type="entry name" value="Helicase_C"/>
    <property type="match status" value="1"/>
</dbReference>
<proteinExistence type="inferred from homology"/>
<dbReference type="GO" id="GO:0016787">
    <property type="term" value="F:hydrolase activity"/>
    <property type="evidence" value="ECO:0007669"/>
    <property type="project" value="UniProtKB-KW"/>
</dbReference>
<evidence type="ECO:0000256" key="2">
    <source>
        <dbReference type="ARBA" id="ARBA00022801"/>
    </source>
</evidence>
<keyword evidence="13" id="KW-1185">Reference proteome</keyword>
<protein>
    <submittedName>
        <fullName evidence="12">DEAD/DEAH box helicase</fullName>
    </submittedName>
</protein>
<dbReference type="Pfam" id="PF03880">
    <property type="entry name" value="DbpA"/>
    <property type="match status" value="1"/>
</dbReference>
<dbReference type="InterPro" id="IPR001650">
    <property type="entry name" value="Helicase_C-like"/>
</dbReference>
<name>A0A9X4MH95_9BACT</name>
<evidence type="ECO:0000256" key="4">
    <source>
        <dbReference type="ARBA" id="ARBA00022840"/>
    </source>
</evidence>
<reference evidence="12" key="2">
    <citation type="submission" date="2022-10" db="EMBL/GenBank/DDBJ databases">
        <authorList>
            <person name="Aronson H.S."/>
        </authorList>
    </citation>
    <scope>NUCLEOTIDE SEQUENCE</scope>
    <source>
        <strain evidence="12">RS19-109</strain>
    </source>
</reference>
<dbReference type="GO" id="GO:0003676">
    <property type="term" value="F:nucleic acid binding"/>
    <property type="evidence" value="ECO:0007669"/>
    <property type="project" value="InterPro"/>
</dbReference>
<evidence type="ECO:0000256" key="7">
    <source>
        <dbReference type="RuleBase" id="RU000492"/>
    </source>
</evidence>
<evidence type="ECO:0000256" key="3">
    <source>
        <dbReference type="ARBA" id="ARBA00022806"/>
    </source>
</evidence>
<feature type="short sequence motif" description="Q motif" evidence="6">
    <location>
        <begin position="2"/>
        <end position="30"/>
    </location>
</feature>
<dbReference type="CDD" id="cd12252">
    <property type="entry name" value="RRM_DbpA"/>
    <property type="match status" value="1"/>
</dbReference>
<sequence>MTTFADLGIHPDIISGLEALGFTAPTPVQEQIIPLLLEKPVDIVGLAQTGTGKTAAFGIPLVQLCSPDSRKTQALVLCPTRELCMQVARDLNAFAKNLPAIRVCAVYGGASIDNQIRSLRQGAPIIVATPGRLHDLMRRQVIDLSEIRLVVLDEADEMLQMGFQDELNAILAQTPADKHTLLFSATMPQSVASISRKYMKNPLEITVGTRNAGSENIRHMYYMVHAKDRYLALRRLVDMNPDMYAIIFCRTRQEVNDVADKLSKDGYNADPLHGELSQSQRDYVMQRFRSKSVQLLVATDVAARGLDVTDLTHVINYNLPDDSANYTHRSGRTGRAGKTGISISIIHMREQFRIKEIESKMKRQFELGKVPSGHEVCKKQLLHKIEIIKNIEVNTSRLAPFMETITEALADLDRDELILRFVSQEFDNVLAHYQNAPDINVSDKGRGRDEGYNRSESRFARSDRPDSRYAKPDRPDSKFALARQEDRGERVNFSRFYLNIGQKDGLYPARLIGQINDASGSASIKIGRIEILDNTAMLEADSRFAQKIIEVFQGLKVNGRDVEVKTLDAPKGRPGKPTGGYPGRSSKGPKSFKPSSSSRPSSSAKPYSSARPAGAAKPYPSARPATSSKPATSSRPPSAGVPRRGKKKPYSE</sequence>
<reference evidence="12" key="1">
    <citation type="journal article" date="2022" name="bioRxiv">
        <title>Thiovibrio frasassiensisgen. nov., sp. nov., an autotrophic, elemental sulfur disproportionating bacterium isolated from sulfidic karst sediment, and proposal of Thiovibrionaceae fam. nov.</title>
        <authorList>
            <person name="Aronson H."/>
            <person name="Thomas C."/>
            <person name="Bhattacharyya M."/>
            <person name="Eckstein S."/>
            <person name="Jensen S."/>
            <person name="Barco R."/>
            <person name="Macalady J."/>
            <person name="Amend J."/>
        </authorList>
    </citation>
    <scope>NUCLEOTIDE SEQUENCE</scope>
    <source>
        <strain evidence="12">RS19-109</strain>
    </source>
</reference>
<dbReference type="CDD" id="cd18787">
    <property type="entry name" value="SF2_C_DEAD"/>
    <property type="match status" value="1"/>
</dbReference>